<keyword evidence="3" id="KW-0479">Metal-binding</keyword>
<dbReference type="EMBL" id="JAJA02000001">
    <property type="protein sequence ID" value="KWS03619.1"/>
    <property type="molecule type" value="Genomic_DNA"/>
</dbReference>
<dbReference type="InterPro" id="IPR015797">
    <property type="entry name" value="NUDIX_hydrolase-like_dom_sf"/>
</dbReference>
<comment type="cofactor">
    <cofactor evidence="1">
        <name>Mn(2+)</name>
        <dbReference type="ChEBI" id="CHEBI:29035"/>
    </cofactor>
</comment>
<evidence type="ECO:0000256" key="5">
    <source>
        <dbReference type="ARBA" id="ARBA00022842"/>
    </source>
</evidence>
<dbReference type="PANTHER" id="PTHR12992:SF11">
    <property type="entry name" value="MITOCHONDRIAL COENZYME A DIPHOSPHATASE NUDT8"/>
    <property type="match status" value="1"/>
</dbReference>
<dbReference type="InterPro" id="IPR000086">
    <property type="entry name" value="NUDIX_hydrolase_dom"/>
</dbReference>
<dbReference type="GO" id="GO:0010945">
    <property type="term" value="F:coenzyme A diphosphatase activity"/>
    <property type="evidence" value="ECO:0007669"/>
    <property type="project" value="InterPro"/>
</dbReference>
<proteinExistence type="predicted"/>
<evidence type="ECO:0000256" key="2">
    <source>
        <dbReference type="ARBA" id="ARBA00001946"/>
    </source>
</evidence>
<dbReference type="SUPFAM" id="SSF55811">
    <property type="entry name" value="Nudix"/>
    <property type="match status" value="1"/>
</dbReference>
<evidence type="ECO:0000256" key="4">
    <source>
        <dbReference type="ARBA" id="ARBA00022801"/>
    </source>
</evidence>
<dbReference type="PROSITE" id="PS51462">
    <property type="entry name" value="NUDIX"/>
    <property type="match status" value="1"/>
</dbReference>
<evidence type="ECO:0000259" key="7">
    <source>
        <dbReference type="PROSITE" id="PS51462"/>
    </source>
</evidence>
<keyword evidence="5" id="KW-0460">Magnesium</keyword>
<dbReference type="OrthoDB" id="9802805at2"/>
<keyword evidence="6" id="KW-0464">Manganese</keyword>
<organism evidence="8 9">
    <name type="scientific">Lysobacter capsici AZ78</name>
    <dbReference type="NCBI Taxonomy" id="1444315"/>
    <lineage>
        <taxon>Bacteria</taxon>
        <taxon>Pseudomonadati</taxon>
        <taxon>Pseudomonadota</taxon>
        <taxon>Gammaproteobacteria</taxon>
        <taxon>Lysobacterales</taxon>
        <taxon>Lysobacteraceae</taxon>
        <taxon>Lysobacter</taxon>
    </lineage>
</organism>
<dbReference type="GO" id="GO:0046872">
    <property type="term" value="F:metal ion binding"/>
    <property type="evidence" value="ECO:0007669"/>
    <property type="project" value="UniProtKB-KW"/>
</dbReference>
<accession>A0A108U6T9</accession>
<keyword evidence="4 8" id="KW-0378">Hydrolase</keyword>
<dbReference type="Gene3D" id="3.90.79.10">
    <property type="entry name" value="Nucleoside Triphosphate Pyrophosphohydrolase"/>
    <property type="match status" value="1"/>
</dbReference>
<keyword evidence="9" id="KW-1185">Reference proteome</keyword>
<evidence type="ECO:0000313" key="9">
    <source>
        <dbReference type="Proteomes" id="UP000023435"/>
    </source>
</evidence>
<evidence type="ECO:0000256" key="6">
    <source>
        <dbReference type="ARBA" id="ARBA00023211"/>
    </source>
</evidence>
<dbReference type="InterPro" id="IPR045121">
    <property type="entry name" value="CoAse"/>
</dbReference>
<sequence length="225" mass="24367">MSDAASGAGFGGAFFDKNFLDGDSRARTRLIAALHPLDAAPESDGWNLDDLTDLLPADALRAQAAVLVGLVPRSDGVQVLLTRRTDGLRQHGGQVSFPGGRIEPDDEDAVAAALRETEEEIGVPAALIAPLGFLDPLVTITGFRVLPLVAVIDADYVARPDPNEVAQVFEVPLDFLLDPANLTTRTLDYKGRARHVLEYRYPTQRIWGATASMLLNLRQRLEATR</sequence>
<evidence type="ECO:0000256" key="1">
    <source>
        <dbReference type="ARBA" id="ARBA00001936"/>
    </source>
</evidence>
<evidence type="ECO:0000313" key="8">
    <source>
        <dbReference type="EMBL" id="KWS03619.1"/>
    </source>
</evidence>
<dbReference type="NCBIfam" id="NF007980">
    <property type="entry name" value="PRK10707.1"/>
    <property type="match status" value="1"/>
</dbReference>
<dbReference type="PANTHER" id="PTHR12992">
    <property type="entry name" value="NUDIX HYDROLASE"/>
    <property type="match status" value="1"/>
</dbReference>
<comment type="cofactor">
    <cofactor evidence="2">
        <name>Mg(2+)</name>
        <dbReference type="ChEBI" id="CHEBI:18420"/>
    </cofactor>
</comment>
<gene>
    <name evidence="8" type="ORF">AZ78_1167</name>
</gene>
<protein>
    <submittedName>
        <fullName evidence="8">Nudix hydrolase YeaB</fullName>
    </submittedName>
</protein>
<dbReference type="Pfam" id="PF00293">
    <property type="entry name" value="NUDIX"/>
    <property type="match status" value="1"/>
</dbReference>
<evidence type="ECO:0000256" key="3">
    <source>
        <dbReference type="ARBA" id="ARBA00022723"/>
    </source>
</evidence>
<dbReference type="Proteomes" id="UP000023435">
    <property type="component" value="Unassembled WGS sequence"/>
</dbReference>
<dbReference type="AlphaFoldDB" id="A0A108U6T9"/>
<reference evidence="8 9" key="1">
    <citation type="journal article" date="2014" name="Genome Announc.">
        <title>Draft Genome Sequence of Lysobacter capsici AZ78, a Bacterium Antagonistic to Plant-Pathogenic Oomycetes.</title>
        <authorList>
            <person name="Puopolo G."/>
            <person name="Sonego P."/>
            <person name="Engelen K."/>
            <person name="Pertot I."/>
        </authorList>
    </citation>
    <scope>NUCLEOTIDE SEQUENCE [LARGE SCALE GENOMIC DNA]</scope>
    <source>
        <strain evidence="8 9">AZ78</strain>
    </source>
</reference>
<feature type="domain" description="Nudix hydrolase" evidence="7">
    <location>
        <begin position="61"/>
        <end position="194"/>
    </location>
</feature>
<dbReference type="CDD" id="cd03426">
    <property type="entry name" value="NUDIX_CoAse_Nudt7"/>
    <property type="match status" value="1"/>
</dbReference>
<comment type="caution">
    <text evidence="8">The sequence shown here is derived from an EMBL/GenBank/DDBJ whole genome shotgun (WGS) entry which is preliminary data.</text>
</comment>
<name>A0A108U6T9_9GAMM</name>